<proteinExistence type="predicted"/>
<organism evidence="2 3">
    <name type="scientific">Parabacteroides johnsonii</name>
    <dbReference type="NCBI Taxonomy" id="387661"/>
    <lineage>
        <taxon>Bacteria</taxon>
        <taxon>Pseudomonadati</taxon>
        <taxon>Bacteroidota</taxon>
        <taxon>Bacteroidia</taxon>
        <taxon>Bacteroidales</taxon>
        <taxon>Tannerellaceae</taxon>
        <taxon>Parabacteroides</taxon>
    </lineage>
</organism>
<dbReference type="AlphaFoldDB" id="A0A9Q5SQJ5"/>
<dbReference type="PROSITE" id="PS51257">
    <property type="entry name" value="PROKAR_LIPOPROTEIN"/>
    <property type="match status" value="1"/>
</dbReference>
<gene>
    <name evidence="2" type="ORF">B5F96_13815</name>
</gene>
<reference evidence="3" key="1">
    <citation type="submission" date="2017-04" db="EMBL/GenBank/DDBJ databases">
        <title>Function of individual gut microbiota members based on whole genome sequencing of pure cultures obtained from chicken caecum.</title>
        <authorList>
            <person name="Medvecky M."/>
            <person name="Cejkova D."/>
            <person name="Polansky O."/>
            <person name="Karasova D."/>
            <person name="Kubasova T."/>
            <person name="Cizek A."/>
            <person name="Rychlik I."/>
        </authorList>
    </citation>
    <scope>NUCLEOTIDE SEQUENCE [LARGE SCALE GENOMIC DNA]</scope>
    <source>
        <strain evidence="3">An42</strain>
    </source>
</reference>
<dbReference type="EMBL" id="NFIJ01000017">
    <property type="protein sequence ID" value="OUO03939.1"/>
    <property type="molecule type" value="Genomic_DNA"/>
</dbReference>
<dbReference type="RefSeq" id="WP_008154900.1">
    <property type="nucleotide sequence ID" value="NZ_CAJLBM010000058.1"/>
</dbReference>
<sequence>MKIKLFILGLSLGISILSGCNDDLTQVGTGIQPENDRPLVYADTFYMKAKTLQTDSVYARTIYGSLGEIYDPLYGNLKSDFMCQFYCPENYRFRYTPYNDVIDSVEFKIYYSRSWTGDSLTPMRAQLYEITTPLTRDFYTNIDPEQYCNMQKSLGMQTYTARDLSVSDSLWNATTTNGNQTVYSYDPNITIRMPKELGQRFYDATIKTPEVFNDQNTFNQFFPGIYVTNTYGTGNILNIESTQMNIYYKYTVKGSADQDSLVQTRETFSATSEVIQLNRFKNTDISHLLEPNDSIAYLKSPAGVYTQLTIPAQDIAPIIQGRIVSNVDFSLKALPQEDWKFAFKAPDNVLILPKDSMDTFFKNNNVENNITSYRGEYVASTRTYSFGNIAKLLKTHIENSPDEDLVINVIPVQRRVGTTYNYYNQPQDYTVAIENYLKPSGVKLRIDKDAMEMRIVTIEYR</sequence>
<protein>
    <recommendedName>
        <fullName evidence="4">DUF4270 domain-containing protein</fullName>
    </recommendedName>
</protein>
<evidence type="ECO:0000313" key="2">
    <source>
        <dbReference type="EMBL" id="OUO03939.1"/>
    </source>
</evidence>
<evidence type="ECO:0000256" key="1">
    <source>
        <dbReference type="SAM" id="SignalP"/>
    </source>
</evidence>
<dbReference type="InterPro" id="IPR025366">
    <property type="entry name" value="DUF4270"/>
</dbReference>
<feature type="signal peptide" evidence="1">
    <location>
        <begin position="1"/>
        <end position="20"/>
    </location>
</feature>
<name>A0A9Q5SQJ5_9BACT</name>
<feature type="chain" id="PRO_5040509093" description="DUF4270 domain-containing protein" evidence="1">
    <location>
        <begin position="21"/>
        <end position="461"/>
    </location>
</feature>
<evidence type="ECO:0000313" key="3">
    <source>
        <dbReference type="Proteomes" id="UP000195975"/>
    </source>
</evidence>
<dbReference type="Pfam" id="PF14092">
    <property type="entry name" value="DUF4270"/>
    <property type="match status" value="1"/>
</dbReference>
<accession>A0A9Q5SQJ5</accession>
<dbReference type="Proteomes" id="UP000195975">
    <property type="component" value="Unassembled WGS sequence"/>
</dbReference>
<keyword evidence="1" id="KW-0732">Signal</keyword>
<evidence type="ECO:0008006" key="4">
    <source>
        <dbReference type="Google" id="ProtNLM"/>
    </source>
</evidence>
<comment type="caution">
    <text evidence="2">The sequence shown here is derived from an EMBL/GenBank/DDBJ whole genome shotgun (WGS) entry which is preliminary data.</text>
</comment>